<gene>
    <name evidence="1" type="ORF">MRATA1EN22A_LOCUS25687</name>
</gene>
<protein>
    <submittedName>
        <fullName evidence="1">Uncharacterized protein</fullName>
    </submittedName>
</protein>
<proteinExistence type="predicted"/>
<accession>A0AC60A560</accession>
<reference evidence="1" key="2">
    <citation type="submission" date="2025-03" db="EMBL/GenBank/DDBJ databases">
        <authorList>
            <consortium name="ELIXIR-Norway"/>
            <consortium name="Elixir Norway"/>
        </authorList>
    </citation>
    <scope>NUCLEOTIDE SEQUENCE</scope>
</reference>
<name>A0AC60A560_RANTA</name>
<organism evidence="1 2">
    <name type="scientific">Rangifer tarandus platyrhynchus</name>
    <name type="common">Svalbard reindeer</name>
    <dbReference type="NCBI Taxonomy" id="3082113"/>
    <lineage>
        <taxon>Eukaryota</taxon>
        <taxon>Metazoa</taxon>
        <taxon>Chordata</taxon>
        <taxon>Craniata</taxon>
        <taxon>Vertebrata</taxon>
        <taxon>Euteleostomi</taxon>
        <taxon>Mammalia</taxon>
        <taxon>Eutheria</taxon>
        <taxon>Laurasiatheria</taxon>
        <taxon>Artiodactyla</taxon>
        <taxon>Ruminantia</taxon>
        <taxon>Pecora</taxon>
        <taxon>Cervidae</taxon>
        <taxon>Odocoileinae</taxon>
        <taxon>Rangifer</taxon>
    </lineage>
</organism>
<evidence type="ECO:0000313" key="2">
    <source>
        <dbReference type="Proteomes" id="UP001162501"/>
    </source>
</evidence>
<evidence type="ECO:0000313" key="1">
    <source>
        <dbReference type="EMBL" id="CAN0543524.1"/>
    </source>
</evidence>
<dbReference type="Proteomes" id="UP001162501">
    <property type="component" value="Chromosome 6"/>
</dbReference>
<reference evidence="1" key="1">
    <citation type="submission" date="2023-05" db="EMBL/GenBank/DDBJ databases">
        <authorList>
            <consortium name="ELIXIR-Norway"/>
        </authorList>
    </citation>
    <scope>NUCLEOTIDE SEQUENCE</scope>
</reference>
<dbReference type="EMBL" id="OX596090">
    <property type="protein sequence ID" value="CAN0543524.1"/>
    <property type="molecule type" value="Genomic_DNA"/>
</dbReference>
<sequence>MTSERQNHDQLRTTDVLEALPGLLGAALYQRDRALPGAGCLKVLLQPPSSYALPTGQGVHGAEETCTPGTTPPFWATFCFPGPVRTYCQLSWLLERLHVCSRGVAKCVC</sequence>